<evidence type="ECO:0000313" key="2">
    <source>
        <dbReference type="Proteomes" id="UP000827549"/>
    </source>
</evidence>
<reference evidence="1" key="1">
    <citation type="submission" date="2023-10" db="EMBL/GenBank/DDBJ databases">
        <authorList>
            <person name="Noh H."/>
        </authorList>
    </citation>
    <scope>NUCLEOTIDE SEQUENCE</scope>
    <source>
        <strain evidence="1">DUCC4014</strain>
    </source>
</reference>
<evidence type="ECO:0000313" key="1">
    <source>
        <dbReference type="EMBL" id="WOO85749.1"/>
    </source>
</evidence>
<gene>
    <name evidence="1" type="primary">LACS7_0</name>
    <name evidence="1" type="ORF">LOC62_07G009238</name>
</gene>
<accession>A0AAF0YKI6</accession>
<dbReference type="AlphaFoldDB" id="A0AAF0YKI6"/>
<dbReference type="Proteomes" id="UP000827549">
    <property type="component" value="Chromosome 7"/>
</dbReference>
<dbReference type="RefSeq" id="XP_062631775.1">
    <property type="nucleotide sequence ID" value="XM_062775791.1"/>
</dbReference>
<name>A0AAF0YKI6_9TREE</name>
<dbReference type="GeneID" id="87812401"/>
<dbReference type="EMBL" id="CP086720">
    <property type="protein sequence ID" value="WOO85749.1"/>
    <property type="molecule type" value="Genomic_DNA"/>
</dbReference>
<protein>
    <submittedName>
        <fullName evidence="1">Uncharacterized protein</fullName>
    </submittedName>
</protein>
<proteinExistence type="predicted"/>
<dbReference type="RefSeq" id="XP_062631774.1">
    <property type="nucleotide sequence ID" value="XM_062775790.1"/>
</dbReference>
<dbReference type="EMBL" id="CP086720">
    <property type="protein sequence ID" value="WOO85748.1"/>
    <property type="molecule type" value="Genomic_DNA"/>
</dbReference>
<keyword evidence="2" id="KW-1185">Reference proteome</keyword>
<sequence length="130" mass="14281">MPVTYTPYPKDLNLNKQDIPIPGSETATTSASYVTTTFDPSLIQVDLNGNPRPRTLYELFENTANEFPNIPIFRSRVLLKPTKAGEAPAVGNETVDTTYAEVQHRRNALGSALLALERLGRLRNPNTPAG</sequence>
<organism evidence="1 2">
    <name type="scientific">Vanrija pseudolonga</name>
    <dbReference type="NCBI Taxonomy" id="143232"/>
    <lineage>
        <taxon>Eukaryota</taxon>
        <taxon>Fungi</taxon>
        <taxon>Dikarya</taxon>
        <taxon>Basidiomycota</taxon>
        <taxon>Agaricomycotina</taxon>
        <taxon>Tremellomycetes</taxon>
        <taxon>Trichosporonales</taxon>
        <taxon>Trichosporonaceae</taxon>
        <taxon>Vanrija</taxon>
    </lineage>
</organism>